<dbReference type="Gene3D" id="1.50.10.20">
    <property type="match status" value="1"/>
</dbReference>
<feature type="chain" id="PRO_5017351774" evidence="1">
    <location>
        <begin position="26"/>
        <end position="684"/>
    </location>
</feature>
<evidence type="ECO:0000313" key="5">
    <source>
        <dbReference type="EMBL" id="AYD47648.1"/>
    </source>
</evidence>
<dbReference type="Pfam" id="PF20737">
    <property type="entry name" value="Glyco_hydro127C"/>
    <property type="match status" value="1"/>
</dbReference>
<feature type="domain" description="Non-reducing end beta-L-arabinofuranosidase-like GH127 C-terminal" evidence="4">
    <location>
        <begin position="565"/>
        <end position="680"/>
    </location>
</feature>
<dbReference type="AlphaFoldDB" id="A0A386HNY0"/>
<dbReference type="RefSeq" id="WP_119987003.1">
    <property type="nucleotide sequence ID" value="NZ_CP032489.1"/>
</dbReference>
<organism evidence="5 6">
    <name type="scientific">Arachidicoccus soli</name>
    <dbReference type="NCBI Taxonomy" id="2341117"/>
    <lineage>
        <taxon>Bacteria</taxon>
        <taxon>Pseudomonadati</taxon>
        <taxon>Bacteroidota</taxon>
        <taxon>Chitinophagia</taxon>
        <taxon>Chitinophagales</taxon>
        <taxon>Chitinophagaceae</taxon>
        <taxon>Arachidicoccus</taxon>
    </lineage>
</organism>
<evidence type="ECO:0000256" key="1">
    <source>
        <dbReference type="SAM" id="SignalP"/>
    </source>
</evidence>
<dbReference type="GO" id="GO:0016787">
    <property type="term" value="F:hydrolase activity"/>
    <property type="evidence" value="ECO:0007669"/>
    <property type="project" value="UniProtKB-KW"/>
</dbReference>
<keyword evidence="5" id="KW-0378">Hydrolase</keyword>
<dbReference type="EMBL" id="CP032489">
    <property type="protein sequence ID" value="AYD47648.1"/>
    <property type="molecule type" value="Genomic_DNA"/>
</dbReference>
<dbReference type="SUPFAM" id="SSF48208">
    <property type="entry name" value="Six-hairpin glycosidases"/>
    <property type="match status" value="1"/>
</dbReference>
<dbReference type="OrthoDB" id="9757939at2"/>
<evidence type="ECO:0000259" key="2">
    <source>
        <dbReference type="Pfam" id="PF07944"/>
    </source>
</evidence>
<feature type="signal peptide" evidence="1">
    <location>
        <begin position="1"/>
        <end position="25"/>
    </location>
</feature>
<dbReference type="Pfam" id="PF07944">
    <property type="entry name" value="Beta-AFase-like_GH127_cat"/>
    <property type="match status" value="1"/>
</dbReference>
<dbReference type="InterPro" id="IPR049174">
    <property type="entry name" value="Beta-AFase-like"/>
</dbReference>
<feature type="domain" description="Non-reducing end beta-L-arabinofuranosidase-like GH127 middle" evidence="3">
    <location>
        <begin position="466"/>
        <end position="563"/>
    </location>
</feature>
<name>A0A386HNY0_9BACT</name>
<gene>
    <name evidence="5" type="ORF">D6B99_08530</name>
</gene>
<dbReference type="PANTHER" id="PTHR43465">
    <property type="entry name" value="DUF1680 DOMAIN PROTEIN (AFU_ORTHOLOGUE AFUA_1G08910)"/>
    <property type="match status" value="1"/>
</dbReference>
<protein>
    <submittedName>
        <fullName evidence="5">Glycoside hydrolase family 127 protein</fullName>
    </submittedName>
</protein>
<evidence type="ECO:0000313" key="6">
    <source>
        <dbReference type="Proteomes" id="UP000266118"/>
    </source>
</evidence>
<evidence type="ECO:0000259" key="3">
    <source>
        <dbReference type="Pfam" id="PF20736"/>
    </source>
</evidence>
<dbReference type="GO" id="GO:0005975">
    <property type="term" value="P:carbohydrate metabolic process"/>
    <property type="evidence" value="ECO:0007669"/>
    <property type="project" value="InterPro"/>
</dbReference>
<proteinExistence type="predicted"/>
<dbReference type="InterPro" id="IPR049046">
    <property type="entry name" value="Beta-AFase-like_GH127_middle"/>
</dbReference>
<keyword evidence="1" id="KW-0732">Signal</keyword>
<accession>A0A386HNY0</accession>
<dbReference type="Pfam" id="PF20736">
    <property type="entry name" value="Glyco_hydro127M"/>
    <property type="match status" value="1"/>
</dbReference>
<feature type="domain" description="Non-reducing end beta-L-arabinofuranosidase-like GH127 catalytic" evidence="2">
    <location>
        <begin position="48"/>
        <end position="456"/>
    </location>
</feature>
<dbReference type="PANTHER" id="PTHR43465:SF1">
    <property type="entry name" value="NON-REDUCING END BETA-L-ARABINOFURANOSIDASE"/>
    <property type="match status" value="1"/>
</dbReference>
<dbReference type="InterPro" id="IPR008928">
    <property type="entry name" value="6-hairpin_glycosidase_sf"/>
</dbReference>
<dbReference type="Proteomes" id="UP000266118">
    <property type="component" value="Chromosome"/>
</dbReference>
<keyword evidence="6" id="KW-1185">Reference proteome</keyword>
<dbReference type="InterPro" id="IPR012878">
    <property type="entry name" value="Beta-AFase-like_GH127_cat"/>
</dbReference>
<evidence type="ECO:0000259" key="4">
    <source>
        <dbReference type="Pfam" id="PF20737"/>
    </source>
</evidence>
<sequence>MRTIKSIATISFVFFALFTTINTSAQNAGITNTTLSPYAKLYSINMGDVKWTNGFWADRFQVCKDSMILNMWQLLDNPDTLHHAFKNFQIAAGLAKGNHYGAPFMDGDFYKWLESVAAVYSLTKSKRLDSLMTYVINVIVKAQRKDGYIHTPVLIAEKNKDISQSELQSNLSFEDYNMGHLMTAACVYYRATGKKKLLYAAEKAADFLENYYSKISTSLSRTAICPSHYMGLVELYRTTKNAKYLHLAEKLLNLRDSVKNGSDQNQDRIPFRKQTTAMGHAVRANYLYAGAADLYMETGDKSLLTPLNKIWKDVVYKKMYITGGCGALYDGVSPDGTTYDQASIQEVHQAYGRAYQLPNFTAHDETCANIGNVLWSWRMLQITGNEKYADIMELALYNSVLSGISLNGKSFLYSNPLAYNKLLPFHLRWTSKIRDPYIGLSFCCPPNVLRTIAEVNDYLYSLSDNGIYFNLYGGNNLRTKLKDGSLLNLSEITNYPWNGDIKINVKEAPKKAYSFYLRIPQWCENARIKINGKDFNQVIHSASYVEINRVWHPGDTIELLLPMPVQLMQANPLVEATKNQVAVKRGPIVYCLESIGLPNKDNIMNIAINENNSWKKSMMEIDNTPILSLKTNATLLPTQDWDNELYRSVSLKKPTSIAIQMVPYFSWANRGKDDMTVWMPFIRN</sequence>
<dbReference type="InterPro" id="IPR049049">
    <property type="entry name" value="Beta-AFase-like_GH127_C"/>
</dbReference>
<reference evidence="5 6" key="1">
    <citation type="submission" date="2018-09" db="EMBL/GenBank/DDBJ databases">
        <title>Arachidicoccus sp. nov., a bacterium isolated from soil.</title>
        <authorList>
            <person name="Weon H.-Y."/>
            <person name="Kwon S.-W."/>
            <person name="Lee S.A."/>
        </authorList>
    </citation>
    <scope>NUCLEOTIDE SEQUENCE [LARGE SCALE GENOMIC DNA]</scope>
    <source>
        <strain evidence="5 6">KIS59-12</strain>
    </source>
</reference>
<dbReference type="KEGG" id="ark:D6B99_08530"/>